<dbReference type="InterPro" id="IPR052541">
    <property type="entry name" value="SQRD"/>
</dbReference>
<dbReference type="PANTHER" id="PTHR43755:SF1">
    <property type="entry name" value="FAD-DEPENDENT PYRIDINE NUCLEOTIDE-DISULPHIDE OXIDOREDUCTASE"/>
    <property type="match status" value="1"/>
</dbReference>
<keyword evidence="1" id="KW-0285">Flavoprotein</keyword>
<dbReference type="GO" id="GO:0050660">
    <property type="term" value="F:flavin adenine dinucleotide binding"/>
    <property type="evidence" value="ECO:0007669"/>
    <property type="project" value="InterPro"/>
</dbReference>
<evidence type="ECO:0000259" key="6">
    <source>
        <dbReference type="Pfam" id="PF21706"/>
    </source>
</evidence>
<dbReference type="SUPFAM" id="SSF55424">
    <property type="entry name" value="FAD/NAD-linked reductases, dimerisation (C-terminal) domain"/>
    <property type="match status" value="1"/>
</dbReference>
<evidence type="ECO:0000313" key="8">
    <source>
        <dbReference type="Proteomes" id="UP000192491"/>
    </source>
</evidence>
<comment type="caution">
    <text evidence="7">The sequence shown here is derived from an EMBL/GenBank/DDBJ whole genome shotgun (WGS) entry which is preliminary data.</text>
</comment>
<evidence type="ECO:0000256" key="1">
    <source>
        <dbReference type="ARBA" id="ARBA00022630"/>
    </source>
</evidence>
<dbReference type="Pfam" id="PF09242">
    <property type="entry name" value="FCSD-flav_bind"/>
    <property type="match status" value="1"/>
</dbReference>
<feature type="transmembrane region" description="Helical" evidence="3">
    <location>
        <begin position="12"/>
        <end position="31"/>
    </location>
</feature>
<dbReference type="Pfam" id="PF21706">
    <property type="entry name" value="FCSD_central"/>
    <property type="match status" value="1"/>
</dbReference>
<gene>
    <name evidence="7" type="ORF">BWK73_27095</name>
</gene>
<keyword evidence="3" id="KW-0812">Transmembrane</keyword>
<keyword evidence="3" id="KW-0472">Membrane</keyword>
<evidence type="ECO:0000256" key="3">
    <source>
        <dbReference type="SAM" id="Phobius"/>
    </source>
</evidence>
<dbReference type="InterPro" id="IPR036188">
    <property type="entry name" value="FAD/NAD-bd_sf"/>
</dbReference>
<evidence type="ECO:0000259" key="4">
    <source>
        <dbReference type="Pfam" id="PF07992"/>
    </source>
</evidence>
<name>A0A1Y1QKD8_9GAMM</name>
<dbReference type="GO" id="GO:0016491">
    <property type="term" value="F:oxidoreductase activity"/>
    <property type="evidence" value="ECO:0007669"/>
    <property type="project" value="InterPro"/>
</dbReference>
<feature type="domain" description="Sulfide dehydrogenase [flavocytochrome c] flavoprotein chain central" evidence="6">
    <location>
        <begin position="167"/>
        <end position="289"/>
    </location>
</feature>
<feature type="domain" description="Flavocytochrome c sulphide dehydrogenase flavin-binding" evidence="5">
    <location>
        <begin position="365"/>
        <end position="435"/>
    </location>
</feature>
<feature type="domain" description="FAD/NAD(P)-binding" evidence="4">
    <location>
        <begin position="37"/>
        <end position="155"/>
    </location>
</feature>
<evidence type="ECO:0000256" key="2">
    <source>
        <dbReference type="ARBA" id="ARBA00022827"/>
    </source>
</evidence>
<proteinExistence type="predicted"/>
<organism evidence="7 8">
    <name type="scientific">Thiothrix lacustris</name>
    <dbReference type="NCBI Taxonomy" id="525917"/>
    <lineage>
        <taxon>Bacteria</taxon>
        <taxon>Pseudomonadati</taxon>
        <taxon>Pseudomonadota</taxon>
        <taxon>Gammaproteobacteria</taxon>
        <taxon>Thiotrichales</taxon>
        <taxon>Thiotrichaceae</taxon>
        <taxon>Thiothrix</taxon>
    </lineage>
</organism>
<reference evidence="7 8" key="1">
    <citation type="submission" date="2017-01" db="EMBL/GenBank/DDBJ databases">
        <title>Novel large sulfur bacteria in the metagenomes of groundwater-fed chemosynthetic microbial mats in the Lake Huron basin.</title>
        <authorList>
            <person name="Sharrar A.M."/>
            <person name="Flood B.E."/>
            <person name="Bailey J.V."/>
            <person name="Jones D.S."/>
            <person name="Biddanda B."/>
            <person name="Ruberg S.A."/>
            <person name="Marcus D.N."/>
            <person name="Dick G.J."/>
        </authorList>
    </citation>
    <scope>NUCLEOTIDE SEQUENCE [LARGE SCALE GENOMIC DNA]</scope>
    <source>
        <strain evidence="7">A8</strain>
    </source>
</reference>
<dbReference type="SUPFAM" id="SSF51905">
    <property type="entry name" value="FAD/NAD(P)-binding domain"/>
    <property type="match status" value="2"/>
</dbReference>
<sequence length="436" mass="46986">MQNIDNIRRRTFLKTLVAGAAVGTLGFPMLGKAANQRIVVIGGGTGGATVAKYLRRLDNTLDVTLIEKNAIYTTCYMSNEVLSGDRTLESLQFNYDGLKAHGVKIVTDEVTGIDYDAGLVLTKGGISYPYDRCVVSPGIDFRYDQIAGYSEADIETVPHAWKAGQQTLVLRDQLKAMPNGGTVVIAAPPNPYRCPPAPYERASQIAHYLKQHKPNSKVIILDPKPSFTKQALFEQAWTELYGYKTDNALLEWWSGDTKAAGVVEVDVASKTAITQFGDRVQGAVLNVIPPQKAGKLAFDAGLVDATGWCPVNKLTFESTLHPKVHVIGDACMADSLPKSGFAANSEAKVCASAIHALLNGLDVESPSFSNGCYSLVGKDYAISVVGVYRLSDDGKLVESIAGSGGVSSATATAQDRLFDASYAYSWYNNFTQDVFR</sequence>
<dbReference type="InterPro" id="IPR037092">
    <property type="entry name" value="FlavoCytC_S_DH_flav-bd_sf"/>
</dbReference>
<dbReference type="InterPro" id="IPR049386">
    <property type="entry name" value="FCSD_central"/>
</dbReference>
<dbReference type="InterPro" id="IPR015323">
    <property type="entry name" value="FlavoCytC_S_DH_flav-bd"/>
</dbReference>
<evidence type="ECO:0000313" key="7">
    <source>
        <dbReference type="EMBL" id="OQX07804.1"/>
    </source>
</evidence>
<dbReference type="AlphaFoldDB" id="A0A1Y1QKD8"/>
<dbReference type="Gene3D" id="3.50.50.60">
    <property type="entry name" value="FAD/NAD(P)-binding domain"/>
    <property type="match status" value="2"/>
</dbReference>
<dbReference type="InterPro" id="IPR006311">
    <property type="entry name" value="TAT_signal"/>
</dbReference>
<dbReference type="Pfam" id="PF07992">
    <property type="entry name" value="Pyr_redox_2"/>
    <property type="match status" value="1"/>
</dbReference>
<protein>
    <submittedName>
        <fullName evidence="7">Cytochrome C</fullName>
    </submittedName>
</protein>
<keyword evidence="2" id="KW-0274">FAD</keyword>
<dbReference type="Gene3D" id="3.90.760.10">
    <property type="entry name" value="Flavocytochrome c sulphide dehydrogenase, flavin-binding domain"/>
    <property type="match status" value="1"/>
</dbReference>
<evidence type="ECO:0000259" key="5">
    <source>
        <dbReference type="Pfam" id="PF09242"/>
    </source>
</evidence>
<dbReference type="EMBL" id="MTEJ01000196">
    <property type="protein sequence ID" value="OQX07804.1"/>
    <property type="molecule type" value="Genomic_DNA"/>
</dbReference>
<dbReference type="InterPro" id="IPR016156">
    <property type="entry name" value="FAD/NAD-linked_Rdtase_dimer_sf"/>
</dbReference>
<dbReference type="PROSITE" id="PS51318">
    <property type="entry name" value="TAT"/>
    <property type="match status" value="1"/>
</dbReference>
<dbReference type="Proteomes" id="UP000192491">
    <property type="component" value="Unassembled WGS sequence"/>
</dbReference>
<dbReference type="PANTHER" id="PTHR43755">
    <property type="match status" value="1"/>
</dbReference>
<accession>A0A1Y1QKD8</accession>
<dbReference type="InterPro" id="IPR023753">
    <property type="entry name" value="FAD/NAD-binding_dom"/>
</dbReference>
<keyword evidence="3" id="KW-1133">Transmembrane helix</keyword>